<feature type="transmembrane region" description="Helical" evidence="3">
    <location>
        <begin position="38"/>
        <end position="56"/>
    </location>
</feature>
<dbReference type="PANTHER" id="PTHR34214:SF3">
    <property type="entry name" value="PROTEIN CONSERVED IN THE GREEN LINEAGE AND DIATOMS 27, CHLOROPLASTIC"/>
    <property type="match status" value="1"/>
</dbReference>
<proteinExistence type="predicted"/>
<feature type="transmembrane region" description="Helical" evidence="3">
    <location>
        <begin position="137"/>
        <end position="156"/>
    </location>
</feature>
<dbReference type="InterPro" id="IPR009631">
    <property type="entry name" value="CGLD27-like"/>
</dbReference>
<keyword evidence="3" id="KW-1133">Transmembrane helix</keyword>
<evidence type="ECO:0008006" key="5">
    <source>
        <dbReference type="Google" id="ProtNLM"/>
    </source>
</evidence>
<keyword evidence="2 4" id="KW-0934">Plastid</keyword>
<evidence type="ECO:0000256" key="3">
    <source>
        <dbReference type="SAM" id="Phobius"/>
    </source>
</evidence>
<dbReference type="PANTHER" id="PTHR34214">
    <property type="match status" value="1"/>
</dbReference>
<feature type="transmembrane region" description="Helical" evidence="3">
    <location>
        <begin position="68"/>
        <end position="89"/>
    </location>
</feature>
<keyword evidence="3" id="KW-0812">Transmembrane</keyword>
<keyword evidence="3" id="KW-0472">Membrane</keyword>
<evidence type="ECO:0000313" key="4">
    <source>
        <dbReference type="EMBL" id="ASQ40263.1"/>
    </source>
</evidence>
<organism evidence="4">
    <name type="scientific">Gloeochaete wittrockiana</name>
    <dbReference type="NCBI Taxonomy" id="38269"/>
    <lineage>
        <taxon>Eukaryota</taxon>
        <taxon>Glaucocystophyceae</taxon>
        <taxon>Gloeochaetales</taxon>
        <taxon>Gloeochaetaceae</taxon>
        <taxon>Gloeochaete</taxon>
    </lineage>
</organism>
<accession>A0A3G1IW58</accession>
<geneLocation type="plastid" evidence="4"/>
<dbReference type="GO" id="GO:0009536">
    <property type="term" value="C:plastid"/>
    <property type="evidence" value="ECO:0007669"/>
    <property type="project" value="UniProtKB-SubCell"/>
</dbReference>
<name>A0A3G1IW58_9EUKA</name>
<dbReference type="RefSeq" id="YP_009546202.1">
    <property type="nucleotide sequence ID" value="NC_040153.1"/>
</dbReference>
<dbReference type="Pfam" id="PF06799">
    <property type="entry name" value="CGLD27-like"/>
    <property type="match status" value="1"/>
</dbReference>
<evidence type="ECO:0000256" key="2">
    <source>
        <dbReference type="ARBA" id="ARBA00022640"/>
    </source>
</evidence>
<dbReference type="EMBL" id="MF167426">
    <property type="protein sequence ID" value="ASQ40263.1"/>
    <property type="molecule type" value="Genomic_DNA"/>
</dbReference>
<protein>
    <recommendedName>
        <fullName evidence="5">Ycf36</fullName>
    </recommendedName>
</protein>
<comment type="subcellular location">
    <subcellularLocation>
        <location evidence="1">Plastid</location>
    </subcellularLocation>
</comment>
<dbReference type="GeneID" id="38572747"/>
<evidence type="ECO:0000256" key="1">
    <source>
        <dbReference type="ARBA" id="ARBA00004474"/>
    </source>
</evidence>
<dbReference type="AlphaFoldDB" id="A0A3G1IW58"/>
<sequence length="157" mass="19166">MNINGCPVSFEQRPINEYKKVKKEKFLFIKKIIKNKETFNLFFIIFFIMLLYIIYICDFEFIIKYNEYFETILLICFSITILLLGRLYFNSLYIAQRLLSASIKYEESGWYNGQIWTKFNVLTIRDRLIIKYCFEPLIINLSQFIHFFLLIFLILFF</sequence>
<gene>
    <name evidence="4" type="primary">ycf36</name>
</gene>
<reference evidence="4" key="1">
    <citation type="submission" date="2017-05" db="EMBL/GenBank/DDBJ databases">
        <title>Plastid comparative genomics reveals ancient divergence between Glaucophyte genera.</title>
        <authorList>
            <person name="Figueroa-Martinez F.J."/>
            <person name="Jackson C."/>
            <person name="Reyes-Prieto A."/>
        </authorList>
    </citation>
    <scope>NUCLEOTIDE SEQUENCE</scope>
    <source>
        <strain evidence="4">SAG 46.84</strain>
    </source>
</reference>